<dbReference type="InterPro" id="IPR013924">
    <property type="entry name" value="RNase_H2_suC"/>
</dbReference>
<feature type="region of interest" description="Disordered" evidence="1">
    <location>
        <begin position="39"/>
        <end position="60"/>
    </location>
</feature>
<dbReference type="GO" id="GO:0032299">
    <property type="term" value="C:ribonuclease H2 complex"/>
    <property type="evidence" value="ECO:0007669"/>
    <property type="project" value="InterPro"/>
</dbReference>
<keyword evidence="3" id="KW-1185">Reference proteome</keyword>
<reference evidence="2" key="1">
    <citation type="submission" date="2023-06" db="EMBL/GenBank/DDBJ databases">
        <authorList>
            <consortium name="Lawrence Berkeley National Laboratory"/>
            <person name="Ahrendt S."/>
            <person name="Sahu N."/>
            <person name="Indic B."/>
            <person name="Wong-Bajracharya J."/>
            <person name="Merenyi Z."/>
            <person name="Ke H.-M."/>
            <person name="Monk M."/>
            <person name="Kocsube S."/>
            <person name="Drula E."/>
            <person name="Lipzen A."/>
            <person name="Balint B."/>
            <person name="Henrissat B."/>
            <person name="Andreopoulos B."/>
            <person name="Martin F.M."/>
            <person name="Harder C.B."/>
            <person name="Rigling D."/>
            <person name="Ford K.L."/>
            <person name="Foster G.D."/>
            <person name="Pangilinan J."/>
            <person name="Papanicolaou A."/>
            <person name="Barry K."/>
            <person name="LaButti K."/>
            <person name="Viragh M."/>
            <person name="Koriabine M."/>
            <person name="Yan M."/>
            <person name="Riley R."/>
            <person name="Champramary S."/>
            <person name="Plett K.L."/>
            <person name="Tsai I.J."/>
            <person name="Slot J."/>
            <person name="Sipos G."/>
            <person name="Plett J."/>
            <person name="Nagy L.G."/>
            <person name="Grigoriev I.V."/>
        </authorList>
    </citation>
    <scope>NUCLEOTIDE SEQUENCE</scope>
    <source>
        <strain evidence="2">HWK02</strain>
    </source>
</reference>
<protein>
    <submittedName>
        <fullName evidence="2">Ribonuclease H2, subunit C</fullName>
    </submittedName>
</protein>
<comment type="caution">
    <text evidence="2">The sequence shown here is derived from an EMBL/GenBank/DDBJ whole genome shotgun (WGS) entry which is preliminary data.</text>
</comment>
<dbReference type="EMBL" id="JAUEPU010000021">
    <property type="protein sequence ID" value="KAK0494349.1"/>
    <property type="molecule type" value="Genomic_DNA"/>
</dbReference>
<accession>A0AA39Q209</accession>
<proteinExistence type="predicted"/>
<dbReference type="CDD" id="cd09271">
    <property type="entry name" value="RNase_H2-C"/>
    <property type="match status" value="1"/>
</dbReference>
<sequence>MASSVSLPSCSPNLMPFHIDYDGPAPISTFFRVEERVTENLDEPVSDGPKAESSTAAAGSAPSLARRAASYLVSSFRGRALHGTQIDVPAGYTGLVLKDVDGVKEKGKGNAHSPSRATRRSGRNRRGEDEDMDEYDAATQSSTPVLSSTAQFSSFVLWHPDTLGREKDDEYVRNLNEWTKLSELIHYIPDDS</sequence>
<evidence type="ECO:0000313" key="3">
    <source>
        <dbReference type="Proteomes" id="UP001175228"/>
    </source>
</evidence>
<dbReference type="Pfam" id="PF08615">
    <property type="entry name" value="RNase_H2_suC"/>
    <property type="match status" value="1"/>
</dbReference>
<gene>
    <name evidence="2" type="ORF">EDD18DRAFT_1355743</name>
</gene>
<feature type="region of interest" description="Disordered" evidence="1">
    <location>
        <begin position="104"/>
        <end position="144"/>
    </location>
</feature>
<dbReference type="PANTHER" id="PTHR47204:SF1">
    <property type="entry name" value="RIBONUCLEASE H2 SUBUNIT C"/>
    <property type="match status" value="1"/>
</dbReference>
<evidence type="ECO:0000256" key="1">
    <source>
        <dbReference type="SAM" id="MobiDB-lite"/>
    </source>
</evidence>
<name>A0AA39Q209_9AGAR</name>
<evidence type="ECO:0000313" key="2">
    <source>
        <dbReference type="EMBL" id="KAK0494349.1"/>
    </source>
</evidence>
<organism evidence="2 3">
    <name type="scientific">Armillaria luteobubalina</name>
    <dbReference type="NCBI Taxonomy" id="153913"/>
    <lineage>
        <taxon>Eukaryota</taxon>
        <taxon>Fungi</taxon>
        <taxon>Dikarya</taxon>
        <taxon>Basidiomycota</taxon>
        <taxon>Agaricomycotina</taxon>
        <taxon>Agaricomycetes</taxon>
        <taxon>Agaricomycetidae</taxon>
        <taxon>Agaricales</taxon>
        <taxon>Marasmiineae</taxon>
        <taxon>Physalacriaceae</taxon>
        <taxon>Armillaria</taxon>
    </lineage>
</organism>
<dbReference type="GO" id="GO:0006401">
    <property type="term" value="P:RNA catabolic process"/>
    <property type="evidence" value="ECO:0007669"/>
    <property type="project" value="InterPro"/>
</dbReference>
<dbReference type="Proteomes" id="UP001175228">
    <property type="component" value="Unassembled WGS sequence"/>
</dbReference>
<dbReference type="Gene3D" id="2.40.128.680">
    <property type="match status" value="1"/>
</dbReference>
<dbReference type="PANTHER" id="PTHR47204">
    <property type="entry name" value="OS02G0168900 PROTEIN"/>
    <property type="match status" value="1"/>
</dbReference>
<dbReference type="AlphaFoldDB" id="A0AA39Q209"/>